<evidence type="ECO:0000256" key="1">
    <source>
        <dbReference type="ARBA" id="ARBA00000900"/>
    </source>
</evidence>
<dbReference type="InterPro" id="IPR017907">
    <property type="entry name" value="Znf_RING_CS"/>
</dbReference>
<keyword evidence="14" id="KW-1185">Reference proteome</keyword>
<evidence type="ECO:0000256" key="7">
    <source>
        <dbReference type="ARBA" id="ARBA00022786"/>
    </source>
</evidence>
<keyword evidence="6" id="KW-0863">Zinc-finger</keyword>
<keyword evidence="8" id="KW-0862">Zinc</keyword>
<comment type="subcellular location">
    <subcellularLocation>
        <location evidence="2">Nucleus</location>
    </subcellularLocation>
</comment>
<dbReference type="EC" id="2.3.2.27" evidence="3"/>
<name>A0AAD8HYN4_9APIA</name>
<gene>
    <name evidence="13" type="ORF">POM88_031085</name>
</gene>
<dbReference type="GO" id="GO:0008270">
    <property type="term" value="F:zinc ion binding"/>
    <property type="evidence" value="ECO:0007669"/>
    <property type="project" value="UniProtKB-KW"/>
</dbReference>
<comment type="catalytic activity">
    <reaction evidence="1">
        <text>S-ubiquitinyl-[E2 ubiquitin-conjugating enzyme]-L-cysteine + [acceptor protein]-L-lysine = [E2 ubiquitin-conjugating enzyme]-L-cysteine + N(6)-ubiquitinyl-[acceptor protein]-L-lysine.</text>
        <dbReference type="EC" id="2.3.2.27"/>
    </reaction>
</comment>
<evidence type="ECO:0000256" key="9">
    <source>
        <dbReference type="ARBA" id="ARBA00023242"/>
    </source>
</evidence>
<feature type="region of interest" description="Disordered" evidence="11">
    <location>
        <begin position="184"/>
        <end position="212"/>
    </location>
</feature>
<evidence type="ECO:0000256" key="11">
    <source>
        <dbReference type="SAM" id="MobiDB-lite"/>
    </source>
</evidence>
<feature type="region of interest" description="Disordered" evidence="11">
    <location>
        <begin position="274"/>
        <end position="336"/>
    </location>
</feature>
<organism evidence="13 14">
    <name type="scientific">Heracleum sosnowskyi</name>
    <dbReference type="NCBI Taxonomy" id="360622"/>
    <lineage>
        <taxon>Eukaryota</taxon>
        <taxon>Viridiplantae</taxon>
        <taxon>Streptophyta</taxon>
        <taxon>Embryophyta</taxon>
        <taxon>Tracheophyta</taxon>
        <taxon>Spermatophyta</taxon>
        <taxon>Magnoliopsida</taxon>
        <taxon>eudicotyledons</taxon>
        <taxon>Gunneridae</taxon>
        <taxon>Pentapetalae</taxon>
        <taxon>asterids</taxon>
        <taxon>campanulids</taxon>
        <taxon>Apiales</taxon>
        <taxon>Apiaceae</taxon>
        <taxon>Apioideae</taxon>
        <taxon>apioid superclade</taxon>
        <taxon>Tordylieae</taxon>
        <taxon>Tordyliinae</taxon>
        <taxon>Heracleum</taxon>
    </lineage>
</organism>
<keyword evidence="5" id="KW-0479">Metal-binding</keyword>
<sequence length="336" mass="35554">MLQIKLKSEGGPSTEGGEGVKASSGGEATTVAYPNHLNVADLVVAKSLGSVTAAPVVKIVGRKARPQMGERVHICLRCDFPIAIYGRLSPCDHAFCLDCARSDPTCSICDERIQKIQTMRVHEGIWICAAPQCFKSFLKKDEFDTHVHGSHGDLIKKIDSEATSAKKPTSESIVQAAAKSALSSSSISGPTSFQQTQNSAPDGKQRQGSVLGFPPRPVVASVNFLGNYPQPLGVGPTGGFSDPSVVGRENVDAFKNLSMSDSRGRVAGFQGKFKQNEPSALQPVANKDVDHMSGQNASESRVVMGMLPPPPGSHPPHSSQLNRFRPSTGGASHDAN</sequence>
<dbReference type="GO" id="GO:0061630">
    <property type="term" value="F:ubiquitin protein ligase activity"/>
    <property type="evidence" value="ECO:0007669"/>
    <property type="project" value="UniProtKB-EC"/>
</dbReference>
<dbReference type="PROSITE" id="PS00028">
    <property type="entry name" value="ZINC_FINGER_C2H2_1"/>
    <property type="match status" value="1"/>
</dbReference>
<protein>
    <recommendedName>
        <fullName evidence="3">RING-type E3 ubiquitin transferase</fullName>
        <ecNumber evidence="3">2.3.2.27</ecNumber>
    </recommendedName>
</protein>
<proteinExistence type="inferred from homology"/>
<evidence type="ECO:0000256" key="8">
    <source>
        <dbReference type="ARBA" id="ARBA00022833"/>
    </source>
</evidence>
<evidence type="ECO:0000313" key="13">
    <source>
        <dbReference type="EMBL" id="KAK1374892.1"/>
    </source>
</evidence>
<dbReference type="InterPro" id="IPR040383">
    <property type="entry name" value="HAKAI/CBLL2"/>
</dbReference>
<comment type="similarity">
    <text evidence="10">Belongs to the Hakai family.</text>
</comment>
<dbReference type="GO" id="GO:0005634">
    <property type="term" value="C:nucleus"/>
    <property type="evidence" value="ECO:0007669"/>
    <property type="project" value="UniProtKB-SubCell"/>
</dbReference>
<dbReference type="InterPro" id="IPR040380">
    <property type="entry name" value="HAKAI-like_RING-HC"/>
</dbReference>
<evidence type="ECO:0000256" key="6">
    <source>
        <dbReference type="ARBA" id="ARBA00022771"/>
    </source>
</evidence>
<evidence type="ECO:0000259" key="12">
    <source>
        <dbReference type="PROSITE" id="PS00028"/>
    </source>
</evidence>
<keyword evidence="9" id="KW-0539">Nucleus</keyword>
<dbReference type="Gene3D" id="3.30.40.10">
    <property type="entry name" value="Zinc/RING finger domain, C3HC4 (zinc finger)"/>
    <property type="match status" value="1"/>
</dbReference>
<dbReference type="PANTHER" id="PTHR13480:SF0">
    <property type="entry name" value="E3 UBIQUITIN-PROTEIN LIGASE HAKAI"/>
    <property type="match status" value="1"/>
</dbReference>
<feature type="region of interest" description="Disordered" evidence="11">
    <location>
        <begin position="1"/>
        <end position="24"/>
    </location>
</feature>
<accession>A0AAD8HYN4</accession>
<evidence type="ECO:0000256" key="2">
    <source>
        <dbReference type="ARBA" id="ARBA00004123"/>
    </source>
</evidence>
<dbReference type="GO" id="GO:0030155">
    <property type="term" value="P:regulation of cell adhesion"/>
    <property type="evidence" value="ECO:0007669"/>
    <property type="project" value="TreeGrafter"/>
</dbReference>
<evidence type="ECO:0000313" key="14">
    <source>
        <dbReference type="Proteomes" id="UP001237642"/>
    </source>
</evidence>
<evidence type="ECO:0000256" key="4">
    <source>
        <dbReference type="ARBA" id="ARBA00022679"/>
    </source>
</evidence>
<keyword evidence="4 13" id="KW-0808">Transferase</keyword>
<dbReference type="GO" id="GO:0016567">
    <property type="term" value="P:protein ubiquitination"/>
    <property type="evidence" value="ECO:0007669"/>
    <property type="project" value="InterPro"/>
</dbReference>
<dbReference type="EMBL" id="JAUIZM010000007">
    <property type="protein sequence ID" value="KAK1374892.1"/>
    <property type="molecule type" value="Genomic_DNA"/>
</dbReference>
<feature type="compositionally biased region" description="Polar residues" evidence="11">
    <location>
        <begin position="189"/>
        <end position="200"/>
    </location>
</feature>
<keyword evidence="7" id="KW-0833">Ubl conjugation pathway</keyword>
<reference evidence="13" key="1">
    <citation type="submission" date="2023-02" db="EMBL/GenBank/DDBJ databases">
        <title>Genome of toxic invasive species Heracleum sosnowskyi carries increased number of genes despite the absence of recent whole-genome duplications.</title>
        <authorList>
            <person name="Schelkunov M."/>
            <person name="Shtratnikova V."/>
            <person name="Makarenko M."/>
            <person name="Klepikova A."/>
            <person name="Omelchenko D."/>
            <person name="Novikova G."/>
            <person name="Obukhova E."/>
            <person name="Bogdanov V."/>
            <person name="Penin A."/>
            <person name="Logacheva M."/>
        </authorList>
    </citation>
    <scope>NUCLEOTIDE SEQUENCE</scope>
    <source>
        <strain evidence="13">Hsosn_3</strain>
        <tissue evidence="13">Leaf</tissue>
    </source>
</reference>
<dbReference type="PROSITE" id="PS00518">
    <property type="entry name" value="ZF_RING_1"/>
    <property type="match status" value="1"/>
</dbReference>
<dbReference type="AlphaFoldDB" id="A0AAD8HYN4"/>
<evidence type="ECO:0000256" key="5">
    <source>
        <dbReference type="ARBA" id="ARBA00022723"/>
    </source>
</evidence>
<feature type="domain" description="C2H2-type" evidence="12">
    <location>
        <begin position="128"/>
        <end position="151"/>
    </location>
</feature>
<comment type="caution">
    <text evidence="13">The sequence shown here is derived from an EMBL/GenBank/DDBJ whole genome shotgun (WGS) entry which is preliminary data.</text>
</comment>
<evidence type="ECO:0000256" key="3">
    <source>
        <dbReference type="ARBA" id="ARBA00012483"/>
    </source>
</evidence>
<dbReference type="PANTHER" id="PTHR13480">
    <property type="entry name" value="E3 UBIQUITIN-PROTEIN LIGASE HAKAI-RELATED"/>
    <property type="match status" value="1"/>
</dbReference>
<reference evidence="13" key="2">
    <citation type="submission" date="2023-05" db="EMBL/GenBank/DDBJ databases">
        <authorList>
            <person name="Schelkunov M.I."/>
        </authorList>
    </citation>
    <scope>NUCLEOTIDE SEQUENCE</scope>
    <source>
        <strain evidence="13">Hsosn_3</strain>
        <tissue evidence="13">Leaf</tissue>
    </source>
</reference>
<dbReference type="CDD" id="cd16508">
    <property type="entry name" value="RING-HC_HAKAI-like"/>
    <property type="match status" value="1"/>
</dbReference>
<dbReference type="InterPro" id="IPR013087">
    <property type="entry name" value="Znf_C2H2_type"/>
</dbReference>
<dbReference type="Proteomes" id="UP001237642">
    <property type="component" value="Unassembled WGS sequence"/>
</dbReference>
<evidence type="ECO:0000256" key="10">
    <source>
        <dbReference type="ARBA" id="ARBA00038499"/>
    </source>
</evidence>
<dbReference type="InterPro" id="IPR013083">
    <property type="entry name" value="Znf_RING/FYVE/PHD"/>
</dbReference>